<evidence type="ECO:0000313" key="1">
    <source>
        <dbReference type="EMBL" id="GAA4419278.1"/>
    </source>
</evidence>
<comment type="caution">
    <text evidence="1">The sequence shown here is derived from an EMBL/GenBank/DDBJ whole genome shotgun (WGS) entry which is preliminary data.</text>
</comment>
<protein>
    <submittedName>
        <fullName evidence="1">Uncharacterized protein</fullName>
    </submittedName>
</protein>
<keyword evidence="2" id="KW-1185">Reference proteome</keyword>
<dbReference type="EMBL" id="BAABGN010000002">
    <property type="protein sequence ID" value="GAA4419278.1"/>
    <property type="molecule type" value="Genomic_DNA"/>
</dbReference>
<organism evidence="1 2">
    <name type="scientific">Georgenia halophila</name>
    <dbReference type="NCBI Taxonomy" id="620889"/>
    <lineage>
        <taxon>Bacteria</taxon>
        <taxon>Bacillati</taxon>
        <taxon>Actinomycetota</taxon>
        <taxon>Actinomycetes</taxon>
        <taxon>Micrococcales</taxon>
        <taxon>Bogoriellaceae</taxon>
        <taxon>Georgenia</taxon>
    </lineage>
</organism>
<reference evidence="2" key="1">
    <citation type="journal article" date="2019" name="Int. J. Syst. Evol. Microbiol.">
        <title>The Global Catalogue of Microorganisms (GCM) 10K type strain sequencing project: providing services to taxonomists for standard genome sequencing and annotation.</title>
        <authorList>
            <consortium name="The Broad Institute Genomics Platform"/>
            <consortium name="The Broad Institute Genome Sequencing Center for Infectious Disease"/>
            <person name="Wu L."/>
            <person name="Ma J."/>
        </authorList>
    </citation>
    <scope>NUCLEOTIDE SEQUENCE [LARGE SCALE GENOMIC DNA]</scope>
    <source>
        <strain evidence="2">JCM 17810</strain>
    </source>
</reference>
<sequence>MTTAADSAPTIMPPTPGAREPLPRLAFWYEMKPRTIPSGPSGIPTTIAQMPMVRPADVVGGRCGNELYG</sequence>
<dbReference type="Proteomes" id="UP001500622">
    <property type="component" value="Unassembled WGS sequence"/>
</dbReference>
<evidence type="ECO:0000313" key="2">
    <source>
        <dbReference type="Proteomes" id="UP001500622"/>
    </source>
</evidence>
<gene>
    <name evidence="1" type="ORF">GCM10023169_09780</name>
</gene>
<accession>A0ABP8KZK1</accession>
<proteinExistence type="predicted"/>
<name>A0ABP8KZK1_9MICO</name>